<keyword evidence="2 6" id="KW-0349">Heme</keyword>
<proteinExistence type="predicted"/>
<gene>
    <name evidence="9" type="ORF">EDC27_1332</name>
</gene>
<feature type="binding site" description="axial binding residue" evidence="6">
    <location>
        <position position="90"/>
    </location>
    <ligand>
        <name>heme c</name>
        <dbReference type="ChEBI" id="CHEBI:61717"/>
        <label>1</label>
    </ligand>
    <ligandPart>
        <name>Fe</name>
        <dbReference type="ChEBI" id="CHEBI:18248"/>
    </ligandPart>
</feature>
<evidence type="ECO:0000256" key="4">
    <source>
        <dbReference type="ARBA" id="ARBA00022982"/>
    </source>
</evidence>
<feature type="chain" id="PRO_5018136612" evidence="7">
    <location>
        <begin position="27"/>
        <end position="147"/>
    </location>
</feature>
<dbReference type="SUPFAM" id="SSF48695">
    <property type="entry name" value="Multiheme cytochromes"/>
    <property type="match status" value="1"/>
</dbReference>
<comment type="caution">
    <text evidence="9">The sequence shown here is derived from an EMBL/GenBank/DDBJ whole genome shotgun (WGS) entry which is preliminary data.</text>
</comment>
<feature type="domain" description="Class III cytochrome C" evidence="8">
    <location>
        <begin position="41"/>
        <end position="142"/>
    </location>
</feature>
<feature type="binding site" description="axial binding residue" evidence="6">
    <location>
        <position position="55"/>
    </location>
    <ligand>
        <name>heme c</name>
        <dbReference type="ChEBI" id="CHEBI:61717"/>
        <label>1</label>
    </ligand>
    <ligandPart>
        <name>Fe</name>
        <dbReference type="ChEBI" id="CHEBI:18248"/>
    </ligandPart>
</feature>
<keyword evidence="10" id="KW-1185">Reference proteome</keyword>
<evidence type="ECO:0000256" key="7">
    <source>
        <dbReference type="SAM" id="SignalP"/>
    </source>
</evidence>
<keyword evidence="1" id="KW-0813">Transport</keyword>
<feature type="binding site" description="axial binding residue" evidence="6">
    <location>
        <position position="63"/>
    </location>
    <ligand>
        <name>heme c</name>
        <dbReference type="ChEBI" id="CHEBI:61717"/>
        <label>1</label>
    </ligand>
    <ligandPart>
        <name>Fe</name>
        <dbReference type="ChEBI" id="CHEBI:18248"/>
    </ligandPart>
</feature>
<keyword evidence="4" id="KW-0249">Electron transport</keyword>
<feature type="binding site" description="axial binding residue" evidence="6">
    <location>
        <position position="66"/>
    </location>
    <ligand>
        <name>heme c</name>
        <dbReference type="ChEBI" id="CHEBI:61717"/>
        <label>1</label>
    </ligand>
    <ligandPart>
        <name>Fe</name>
        <dbReference type="ChEBI" id="CHEBI:18248"/>
    </ligandPart>
</feature>
<keyword evidence="7" id="KW-0732">Signal</keyword>
<feature type="binding site" description="axial binding residue" evidence="6">
    <location>
        <position position="52"/>
    </location>
    <ligand>
        <name>heme c</name>
        <dbReference type="ChEBI" id="CHEBI:61717"/>
        <label>1</label>
    </ligand>
    <ligandPart>
        <name>Fe</name>
        <dbReference type="ChEBI" id="CHEBI:18248"/>
    </ligandPart>
</feature>
<evidence type="ECO:0000256" key="1">
    <source>
        <dbReference type="ARBA" id="ARBA00022448"/>
    </source>
</evidence>
<dbReference type="InterPro" id="IPR002322">
    <property type="entry name" value="Cyt_c_III"/>
</dbReference>
<evidence type="ECO:0000256" key="2">
    <source>
        <dbReference type="ARBA" id="ARBA00022617"/>
    </source>
</evidence>
<dbReference type="GO" id="GO:0046872">
    <property type="term" value="F:metal ion binding"/>
    <property type="evidence" value="ECO:0007669"/>
    <property type="project" value="UniProtKB-KW"/>
</dbReference>
<reference evidence="9 10" key="1">
    <citation type="submission" date="2018-11" db="EMBL/GenBank/DDBJ databases">
        <title>Genomic Encyclopedia of Type Strains, Phase IV (KMG-IV): sequencing the most valuable type-strain genomes for metagenomic binning, comparative biology and taxonomic classification.</title>
        <authorList>
            <person name="Goeker M."/>
        </authorList>
    </citation>
    <scope>NUCLEOTIDE SEQUENCE [LARGE SCALE GENOMIC DNA]</scope>
    <source>
        <strain evidence="9 10">DSM 22027</strain>
    </source>
</reference>
<feature type="binding site" description="axial binding residue" evidence="6">
    <location>
        <position position="118"/>
    </location>
    <ligand>
        <name>heme c</name>
        <dbReference type="ChEBI" id="CHEBI:61717"/>
        <label>3</label>
    </ligand>
    <ligandPart>
        <name>Fe</name>
        <dbReference type="ChEBI" id="CHEBI:18248"/>
    </ligandPart>
</feature>
<accession>A0A3N1UUC2</accession>
<dbReference type="EMBL" id="RJVA01000011">
    <property type="protein sequence ID" value="ROQ93318.1"/>
    <property type="molecule type" value="Genomic_DNA"/>
</dbReference>
<feature type="binding site" description="axial binding residue" evidence="6">
    <location>
        <position position="68"/>
    </location>
    <ligand>
        <name>heme c</name>
        <dbReference type="ChEBI" id="CHEBI:61717"/>
        <label>1</label>
    </ligand>
    <ligandPart>
        <name>Fe</name>
        <dbReference type="ChEBI" id="CHEBI:18248"/>
    </ligandPart>
</feature>
<dbReference type="Proteomes" id="UP000276223">
    <property type="component" value="Unassembled WGS sequence"/>
</dbReference>
<keyword evidence="5 6" id="KW-0408">Iron</keyword>
<feature type="signal peptide" evidence="7">
    <location>
        <begin position="1"/>
        <end position="26"/>
    </location>
</feature>
<dbReference type="PRINTS" id="PR00609">
    <property type="entry name" value="CYTOCHROMEC3"/>
</dbReference>
<keyword evidence="3 6" id="KW-0479">Metal-binding</keyword>
<feature type="binding site" description="axial binding residue" evidence="6">
    <location>
        <position position="142"/>
    </location>
    <ligand>
        <name>heme c</name>
        <dbReference type="ChEBI" id="CHEBI:61717"/>
        <label>1</label>
    </ligand>
    <ligandPart>
        <name>Fe</name>
        <dbReference type="ChEBI" id="CHEBI:18248"/>
    </ligandPart>
</feature>
<feature type="binding site" description="axial binding residue" evidence="6">
    <location>
        <position position="138"/>
    </location>
    <ligand>
        <name>heme c</name>
        <dbReference type="ChEBI" id="CHEBI:61717"/>
        <label>1</label>
    </ligand>
    <ligandPart>
        <name>Fe</name>
        <dbReference type="ChEBI" id="CHEBI:18248"/>
    </ligandPart>
</feature>
<evidence type="ECO:0000256" key="3">
    <source>
        <dbReference type="ARBA" id="ARBA00022723"/>
    </source>
</evidence>
<evidence type="ECO:0000259" key="8">
    <source>
        <dbReference type="Pfam" id="PF02085"/>
    </source>
</evidence>
<dbReference type="GO" id="GO:0009055">
    <property type="term" value="F:electron transfer activity"/>
    <property type="evidence" value="ECO:0007669"/>
    <property type="project" value="InterPro"/>
</dbReference>
<feature type="binding site" description="axial binding residue" evidence="6">
    <location>
        <position position="89"/>
    </location>
    <ligand>
        <name>heme c</name>
        <dbReference type="ChEBI" id="CHEBI:61717"/>
        <label>1</label>
    </ligand>
    <ligandPart>
        <name>Fe</name>
        <dbReference type="ChEBI" id="CHEBI:18248"/>
    </ligandPart>
</feature>
<dbReference type="Pfam" id="PF02085">
    <property type="entry name" value="Cytochrom_CIII"/>
    <property type="match status" value="1"/>
</dbReference>
<dbReference type="InterPro" id="IPR036280">
    <property type="entry name" value="Multihaem_cyt_sf"/>
</dbReference>
<feature type="binding site" description="axial binding residue" evidence="6">
    <location>
        <position position="121"/>
    </location>
    <ligand>
        <name>heme c</name>
        <dbReference type="ChEBI" id="CHEBI:61717"/>
        <label>1</label>
    </ligand>
    <ligandPart>
        <name>Fe</name>
        <dbReference type="ChEBI" id="CHEBI:18248"/>
    </ligandPart>
</feature>
<feature type="binding site" description="axial binding residue" evidence="6">
    <location>
        <position position="122"/>
    </location>
    <ligand>
        <name>heme c</name>
        <dbReference type="ChEBI" id="CHEBI:61717"/>
        <label>1</label>
    </ligand>
    <ligandPart>
        <name>Fe</name>
        <dbReference type="ChEBI" id="CHEBI:18248"/>
    </ligandPart>
</feature>
<evidence type="ECO:0000256" key="6">
    <source>
        <dbReference type="PIRSR" id="PIRSR602322-1"/>
    </source>
</evidence>
<evidence type="ECO:0000313" key="9">
    <source>
        <dbReference type="EMBL" id="ROQ93318.1"/>
    </source>
</evidence>
<dbReference type="InterPro" id="IPR020942">
    <property type="entry name" value="Cyt_c_III_dom"/>
</dbReference>
<evidence type="ECO:0000256" key="5">
    <source>
        <dbReference type="ARBA" id="ARBA00023004"/>
    </source>
</evidence>
<evidence type="ECO:0000313" key="10">
    <source>
        <dbReference type="Proteomes" id="UP000276223"/>
    </source>
</evidence>
<dbReference type="RefSeq" id="WP_123289835.1">
    <property type="nucleotide sequence ID" value="NZ_RJVA01000011.1"/>
</dbReference>
<feature type="binding site" description="covalent" evidence="6">
    <location>
        <position position="67"/>
    </location>
    <ligand>
        <name>heme c</name>
        <dbReference type="ChEBI" id="CHEBI:61717"/>
        <label>1</label>
    </ligand>
</feature>
<organism evidence="9 10">
    <name type="scientific">Desulfosoma caldarium</name>
    <dbReference type="NCBI Taxonomy" id="610254"/>
    <lineage>
        <taxon>Bacteria</taxon>
        <taxon>Pseudomonadati</taxon>
        <taxon>Thermodesulfobacteriota</taxon>
        <taxon>Syntrophobacteria</taxon>
        <taxon>Syntrophobacterales</taxon>
        <taxon>Syntrophobacteraceae</taxon>
        <taxon>Desulfosoma</taxon>
    </lineage>
</organism>
<sequence>MKGKRWFGPSVCVAVALFVGALMAVAADAPDVMTMNSTLWPSHTKALVEFAHKKHAEEYKIACTECHHKYEGGQNVWKEGDPVQKCQECHNEPTIKGEKKLPPEQQKLNLKLAFHNNCQGCHKKLKAENPQTTAPTTCVQCHPKKEG</sequence>
<name>A0A3N1UUC2_9BACT</name>
<comment type="cofactor">
    <cofactor evidence="6">
        <name>heme c</name>
        <dbReference type="ChEBI" id="CHEBI:61717"/>
    </cofactor>
    <text evidence="6">Binds 4 heme c groups covalently per monomer.</text>
</comment>
<dbReference type="CDD" id="cd08168">
    <property type="entry name" value="Cytochrom_C3"/>
    <property type="match status" value="1"/>
</dbReference>
<protein>
    <submittedName>
        <fullName evidence="9">Class III cytochrome C family protein</fullName>
    </submittedName>
</protein>
<dbReference type="Gene3D" id="3.90.10.10">
    <property type="entry name" value="Cytochrome C3"/>
    <property type="match status" value="1"/>
</dbReference>
<dbReference type="OrthoDB" id="5421852at2"/>
<dbReference type="GO" id="GO:0020037">
    <property type="term" value="F:heme binding"/>
    <property type="evidence" value="ECO:0007669"/>
    <property type="project" value="InterPro"/>
</dbReference>
<dbReference type="AlphaFoldDB" id="A0A3N1UUC2"/>
<feature type="binding site" description="axial binding residue" evidence="6">
    <location>
        <position position="141"/>
    </location>
    <ligand>
        <name>heme c</name>
        <dbReference type="ChEBI" id="CHEBI:61717"/>
        <label>1</label>
    </ligand>
    <ligandPart>
        <name>Fe</name>
        <dbReference type="ChEBI" id="CHEBI:18248"/>
    </ligandPart>
</feature>